<dbReference type="InterPro" id="IPR004360">
    <property type="entry name" value="Glyas_Fos-R_dOase_dom"/>
</dbReference>
<proteinExistence type="predicted"/>
<dbReference type="Proteomes" id="UP000048949">
    <property type="component" value="Unassembled WGS sequence"/>
</dbReference>
<protein>
    <submittedName>
        <fullName evidence="2">Putative dioxygenase of extradiol dioxygenase family protein</fullName>
    </submittedName>
</protein>
<dbReference type="OrthoDB" id="793940at2"/>
<dbReference type="EMBL" id="CVQV01000003">
    <property type="protein sequence ID" value="CRK74535.1"/>
    <property type="molecule type" value="Genomic_DNA"/>
</dbReference>
<dbReference type="PROSITE" id="PS51819">
    <property type="entry name" value="VOC"/>
    <property type="match status" value="1"/>
</dbReference>
<dbReference type="PANTHER" id="PTHR39434">
    <property type="match status" value="1"/>
</dbReference>
<dbReference type="InterPro" id="IPR037523">
    <property type="entry name" value="VOC_core"/>
</dbReference>
<dbReference type="InterPro" id="IPR029068">
    <property type="entry name" value="Glyas_Bleomycin-R_OHBP_Dase"/>
</dbReference>
<feature type="domain" description="VOC" evidence="1">
    <location>
        <begin position="3"/>
        <end position="128"/>
    </location>
</feature>
<dbReference type="AlphaFoldDB" id="A0A0U1NIK3"/>
<evidence type="ECO:0000313" key="2">
    <source>
        <dbReference type="EMBL" id="CRK74535.1"/>
    </source>
</evidence>
<dbReference type="Gene3D" id="3.10.180.10">
    <property type="entry name" value="2,3-Dihydroxybiphenyl 1,2-Dioxygenase, domain 1"/>
    <property type="match status" value="1"/>
</dbReference>
<evidence type="ECO:0000259" key="1">
    <source>
        <dbReference type="PROSITE" id="PS51819"/>
    </source>
</evidence>
<sequence>MLHPFHLAINVHDLDEARSFYGDVLGCTEGRSTQTWVDYDFFGHQLSLHLGPILKTENTGHVGEHLVPMPHFGLALPLADWTALAGRLEEVATDFVLSPQVRFQGEPGEQWTMFFRDPSGNPIEVKGFPEMSGVFDS</sequence>
<dbReference type="RefSeq" id="WP_048597835.1">
    <property type="nucleotide sequence ID" value="NZ_CBFHGK010000001.1"/>
</dbReference>
<accession>A0A0U1NIK3</accession>
<keyword evidence="2" id="KW-0223">Dioxygenase</keyword>
<reference evidence="2 3" key="1">
    <citation type="submission" date="2015-04" db="EMBL/GenBank/DDBJ databases">
        <authorList>
            <person name="Syromyatnikov M.Y."/>
            <person name="Popov V.N."/>
        </authorList>
    </citation>
    <scope>NUCLEOTIDE SEQUENCE [LARGE SCALE GENOMIC DNA]</scope>
    <source>
        <strain evidence="2 3">CECT 5292</strain>
    </source>
</reference>
<name>A0A0U1NIK3_9RHOB</name>
<dbReference type="SUPFAM" id="SSF54593">
    <property type="entry name" value="Glyoxalase/Bleomycin resistance protein/Dihydroxybiphenyl dioxygenase"/>
    <property type="match status" value="1"/>
</dbReference>
<dbReference type="GO" id="GO:0051213">
    <property type="term" value="F:dioxygenase activity"/>
    <property type="evidence" value="ECO:0007669"/>
    <property type="project" value="UniProtKB-KW"/>
</dbReference>
<dbReference type="PANTHER" id="PTHR39434:SF1">
    <property type="entry name" value="VOC DOMAIN-CONTAINING PROTEIN"/>
    <property type="match status" value="1"/>
</dbReference>
<gene>
    <name evidence="2" type="ORF">NIG5292_00568</name>
</gene>
<keyword evidence="2" id="KW-0560">Oxidoreductase</keyword>
<keyword evidence="3" id="KW-1185">Reference proteome</keyword>
<dbReference type="CDD" id="cd08357">
    <property type="entry name" value="VOC_like"/>
    <property type="match status" value="1"/>
</dbReference>
<evidence type="ECO:0000313" key="3">
    <source>
        <dbReference type="Proteomes" id="UP000048949"/>
    </source>
</evidence>
<organism evidence="2 3">
    <name type="scientific">Nereida ignava</name>
    <dbReference type="NCBI Taxonomy" id="282199"/>
    <lineage>
        <taxon>Bacteria</taxon>
        <taxon>Pseudomonadati</taxon>
        <taxon>Pseudomonadota</taxon>
        <taxon>Alphaproteobacteria</taxon>
        <taxon>Rhodobacterales</taxon>
        <taxon>Roseobacteraceae</taxon>
        <taxon>Nereida</taxon>
    </lineage>
</organism>
<dbReference type="Pfam" id="PF00903">
    <property type="entry name" value="Glyoxalase"/>
    <property type="match status" value="1"/>
</dbReference>